<keyword evidence="1" id="KW-0813">Transport</keyword>
<dbReference type="Pfam" id="PF12838">
    <property type="entry name" value="Fer4_7"/>
    <property type="match status" value="1"/>
</dbReference>
<dbReference type="CDD" id="cd16373">
    <property type="entry name" value="DMSOR_beta_like"/>
    <property type="match status" value="1"/>
</dbReference>
<dbReference type="Gene3D" id="3.30.70.20">
    <property type="match status" value="3"/>
</dbReference>
<sequence length="537" mass="59591">MIYKILKKSRTIIALAVLVLTFVLFIDIYEWIPEDTFDSILYLQFVPSFLHFLAVFSLVTAGGFLLILLLTLLVGRFYCSAICPLGILQDVVTRVARWRSKKKRFFKYKKPHPVLRYTFLGIMVLAILLGGGWIVSWLDPYSIAGRSFTYLFKPLVVWANNGVLVPVLQKFEVYSVYHQNLILPYLVPTLLTLALTGAIGYFAWKRGRLFCNTICPVGTFLGEVSRFSLLKVKFDQDKCTRCGKCSGVCKSECINIKEYSVDTTRCVTCFNCLEICPESALSLTPAKKQNAAESSVNQMKPVDVAANSVGHDGNRRKLLVTGLALMAGGRIHALKKNKMPESQKDLLRNEKDHPVAPPGCKSIARFNEVCTGCSLCVAACPTGVLQPALAEYGLSGFMQPHMDYSTSFCNFDCNKCGEVCPTGAILPLPIEEKQVTQMGKAVFVKQNCVVYTDETDCGACSEHCPTKAVDMVPYKNGLMIPQVDQSICIGCGACEYPCPVNEPFKAIYVNGNAVHQEAEKPETGEKQEVDHEEDFPF</sequence>
<feature type="transmembrane region" description="Helical" evidence="8">
    <location>
        <begin position="12"/>
        <end position="32"/>
    </location>
</feature>
<feature type="domain" description="4Fe-4S ferredoxin-type" evidence="9">
    <location>
        <begin position="479"/>
        <end position="512"/>
    </location>
</feature>
<dbReference type="Proteomes" id="UP000244956">
    <property type="component" value="Unassembled WGS sequence"/>
</dbReference>
<evidence type="ECO:0000256" key="6">
    <source>
        <dbReference type="ARBA" id="ARBA00023014"/>
    </source>
</evidence>
<evidence type="ECO:0000313" key="11">
    <source>
        <dbReference type="Proteomes" id="UP000244956"/>
    </source>
</evidence>
<evidence type="ECO:0000256" key="7">
    <source>
        <dbReference type="SAM" id="MobiDB-lite"/>
    </source>
</evidence>
<feature type="transmembrane region" description="Helical" evidence="8">
    <location>
        <begin position="114"/>
        <end position="138"/>
    </location>
</feature>
<evidence type="ECO:0000313" key="10">
    <source>
        <dbReference type="EMBL" id="PWD99443.1"/>
    </source>
</evidence>
<dbReference type="GO" id="GO:0005886">
    <property type="term" value="C:plasma membrane"/>
    <property type="evidence" value="ECO:0007669"/>
    <property type="project" value="TreeGrafter"/>
</dbReference>
<dbReference type="OrthoDB" id="9810688at2"/>
<dbReference type="Pfam" id="PF12801">
    <property type="entry name" value="Fer4_5"/>
    <property type="match status" value="1"/>
</dbReference>
<dbReference type="SUPFAM" id="SSF54862">
    <property type="entry name" value="4Fe-4S ferredoxins"/>
    <property type="match status" value="2"/>
</dbReference>
<keyword evidence="4" id="KW-0249">Electron transport</keyword>
<feature type="region of interest" description="Disordered" evidence="7">
    <location>
        <begin position="516"/>
        <end position="537"/>
    </location>
</feature>
<feature type="transmembrane region" description="Helical" evidence="8">
    <location>
        <begin position="150"/>
        <end position="169"/>
    </location>
</feature>
<dbReference type="PANTHER" id="PTHR30176">
    <property type="entry name" value="FERREDOXIN-TYPE PROTEIN NAPH"/>
    <property type="match status" value="1"/>
</dbReference>
<feature type="domain" description="4Fe-4S ferredoxin-type" evidence="9">
    <location>
        <begin position="260"/>
        <end position="286"/>
    </location>
</feature>
<evidence type="ECO:0000259" key="9">
    <source>
        <dbReference type="PROSITE" id="PS51379"/>
    </source>
</evidence>
<proteinExistence type="predicted"/>
<gene>
    <name evidence="10" type="ORF">DDZ16_10575</name>
</gene>
<keyword evidence="11" id="KW-1185">Reference proteome</keyword>
<dbReference type="InterPro" id="IPR017900">
    <property type="entry name" value="4Fe4S_Fe_S_CS"/>
</dbReference>
<accession>A0A2U2B8R9</accession>
<feature type="transmembrane region" description="Helical" evidence="8">
    <location>
        <begin position="52"/>
        <end position="74"/>
    </location>
</feature>
<evidence type="ECO:0000256" key="2">
    <source>
        <dbReference type="ARBA" id="ARBA00022485"/>
    </source>
</evidence>
<dbReference type="PROSITE" id="PS51379">
    <property type="entry name" value="4FE4S_FER_2"/>
    <property type="match status" value="6"/>
</dbReference>
<evidence type="ECO:0000256" key="3">
    <source>
        <dbReference type="ARBA" id="ARBA00022723"/>
    </source>
</evidence>
<evidence type="ECO:0000256" key="5">
    <source>
        <dbReference type="ARBA" id="ARBA00023004"/>
    </source>
</evidence>
<dbReference type="InterPro" id="IPR051684">
    <property type="entry name" value="Electron_Trans/Redox"/>
</dbReference>
<evidence type="ECO:0000256" key="8">
    <source>
        <dbReference type="SAM" id="Phobius"/>
    </source>
</evidence>
<evidence type="ECO:0000256" key="4">
    <source>
        <dbReference type="ARBA" id="ARBA00022982"/>
    </source>
</evidence>
<feature type="domain" description="4Fe-4S ferredoxin-type" evidence="9">
    <location>
        <begin position="445"/>
        <end position="474"/>
    </location>
</feature>
<keyword evidence="2" id="KW-0004">4Fe-4S</keyword>
<protein>
    <submittedName>
        <fullName evidence="10">Ferredoxin</fullName>
    </submittedName>
</protein>
<keyword evidence="6" id="KW-0411">Iron-sulfur</keyword>
<keyword evidence="8" id="KW-0472">Membrane</keyword>
<evidence type="ECO:0000256" key="1">
    <source>
        <dbReference type="ARBA" id="ARBA00022448"/>
    </source>
</evidence>
<keyword evidence="5" id="KW-0408">Iron</keyword>
<name>A0A2U2B8R9_9BACT</name>
<feature type="domain" description="4Fe-4S ferredoxin-type" evidence="9">
    <location>
        <begin position="230"/>
        <end position="259"/>
    </location>
</feature>
<dbReference type="EMBL" id="QEWP01000007">
    <property type="protein sequence ID" value="PWD99443.1"/>
    <property type="molecule type" value="Genomic_DNA"/>
</dbReference>
<dbReference type="PANTHER" id="PTHR30176:SF3">
    <property type="entry name" value="FERREDOXIN-TYPE PROTEIN NAPH"/>
    <property type="match status" value="1"/>
</dbReference>
<dbReference type="PROSITE" id="PS00198">
    <property type="entry name" value="4FE4S_FER_1"/>
    <property type="match status" value="3"/>
</dbReference>
<feature type="domain" description="4Fe-4S ferredoxin-type" evidence="9">
    <location>
        <begin position="398"/>
        <end position="430"/>
    </location>
</feature>
<organism evidence="10 11">
    <name type="scientific">Marinilabilia rubra</name>
    <dbReference type="NCBI Taxonomy" id="2162893"/>
    <lineage>
        <taxon>Bacteria</taxon>
        <taxon>Pseudomonadati</taxon>
        <taxon>Bacteroidota</taxon>
        <taxon>Bacteroidia</taxon>
        <taxon>Marinilabiliales</taxon>
        <taxon>Marinilabiliaceae</taxon>
        <taxon>Marinilabilia</taxon>
    </lineage>
</organism>
<dbReference type="GO" id="GO:0051539">
    <property type="term" value="F:4 iron, 4 sulfur cluster binding"/>
    <property type="evidence" value="ECO:0007669"/>
    <property type="project" value="UniProtKB-KW"/>
</dbReference>
<keyword evidence="3" id="KW-0479">Metal-binding</keyword>
<keyword evidence="8" id="KW-0812">Transmembrane</keyword>
<dbReference type="InterPro" id="IPR017896">
    <property type="entry name" value="4Fe4S_Fe-S-bd"/>
</dbReference>
<dbReference type="GO" id="GO:0046872">
    <property type="term" value="F:metal ion binding"/>
    <property type="evidence" value="ECO:0007669"/>
    <property type="project" value="UniProtKB-KW"/>
</dbReference>
<reference evidence="10 11" key="1">
    <citation type="submission" date="2018-05" db="EMBL/GenBank/DDBJ databases">
        <title>Marinilabilia rubrum sp. nov., isolated from saltern sediment.</title>
        <authorList>
            <person name="Zhang R."/>
        </authorList>
    </citation>
    <scope>NUCLEOTIDE SEQUENCE [LARGE SCALE GENOMIC DNA]</scope>
    <source>
        <strain evidence="10 11">WTE16</strain>
    </source>
</reference>
<feature type="compositionally biased region" description="Basic and acidic residues" evidence="7">
    <location>
        <begin position="516"/>
        <end position="529"/>
    </location>
</feature>
<keyword evidence="8" id="KW-1133">Transmembrane helix</keyword>
<dbReference type="Pfam" id="PF13237">
    <property type="entry name" value="Fer4_10"/>
    <property type="match status" value="1"/>
</dbReference>
<comment type="caution">
    <text evidence="10">The sequence shown here is derived from an EMBL/GenBank/DDBJ whole genome shotgun (WGS) entry which is preliminary data.</text>
</comment>
<feature type="domain" description="4Fe-4S ferredoxin-type" evidence="9">
    <location>
        <begin position="361"/>
        <end position="390"/>
    </location>
</feature>
<dbReference type="Pfam" id="PF13187">
    <property type="entry name" value="Fer4_9"/>
    <property type="match status" value="1"/>
</dbReference>
<feature type="transmembrane region" description="Helical" evidence="8">
    <location>
        <begin position="181"/>
        <end position="204"/>
    </location>
</feature>
<dbReference type="AlphaFoldDB" id="A0A2U2B8R9"/>